<keyword evidence="1" id="KW-0732">Signal</keyword>
<feature type="chain" id="PRO_5046130224" description="Lipoprotein" evidence="1">
    <location>
        <begin position="23"/>
        <end position="55"/>
    </location>
</feature>
<proteinExistence type="predicted"/>
<feature type="signal peptide" evidence="1">
    <location>
        <begin position="1"/>
        <end position="22"/>
    </location>
</feature>
<evidence type="ECO:0008006" key="4">
    <source>
        <dbReference type="Google" id="ProtNLM"/>
    </source>
</evidence>
<accession>A0ABX6YS13</accession>
<reference evidence="2 3" key="1">
    <citation type="submission" date="2020-05" db="EMBL/GenBank/DDBJ databases">
        <title>Thioclava electrotropha strain Elox9 finished genome.</title>
        <authorList>
            <person name="Rowe A.R."/>
            <person name="Wilbanks E.G."/>
        </authorList>
    </citation>
    <scope>NUCLEOTIDE SEQUENCE [LARGE SCALE GENOMIC DNA]</scope>
    <source>
        <strain evidence="2 3">Elox9</strain>
    </source>
</reference>
<evidence type="ECO:0000313" key="3">
    <source>
        <dbReference type="Proteomes" id="UP000192422"/>
    </source>
</evidence>
<evidence type="ECO:0000256" key="1">
    <source>
        <dbReference type="SAM" id="SignalP"/>
    </source>
</evidence>
<dbReference type="Proteomes" id="UP000192422">
    <property type="component" value="Chromosome"/>
</dbReference>
<sequence length="55" mass="5447">MKNRFFATAAQLAALVALVAFAGCTQLERDIGECEPGVGGISGMATVAPSGTGSC</sequence>
<protein>
    <recommendedName>
        <fullName evidence="4">Lipoprotein</fullName>
    </recommendedName>
</protein>
<evidence type="ECO:0000313" key="2">
    <source>
        <dbReference type="EMBL" id="QPZ90609.1"/>
    </source>
</evidence>
<dbReference type="EMBL" id="CP053562">
    <property type="protein sequence ID" value="QPZ90609.1"/>
    <property type="molecule type" value="Genomic_DNA"/>
</dbReference>
<keyword evidence="3" id="KW-1185">Reference proteome</keyword>
<organism evidence="2 3">
    <name type="scientific">Thioclava electrotropha</name>
    <dbReference type="NCBI Taxonomy" id="1549850"/>
    <lineage>
        <taxon>Bacteria</taxon>
        <taxon>Pseudomonadati</taxon>
        <taxon>Pseudomonadota</taxon>
        <taxon>Alphaproteobacteria</taxon>
        <taxon>Rhodobacterales</taxon>
        <taxon>Paracoccaceae</taxon>
        <taxon>Thioclava</taxon>
    </lineage>
</organism>
<gene>
    <name evidence="2" type="ORF">AKL02_006640</name>
</gene>
<dbReference type="RefSeq" id="WP_165756911.1">
    <property type="nucleotide sequence ID" value="NZ_CAJWUB010000042.1"/>
</dbReference>
<dbReference type="PROSITE" id="PS51257">
    <property type="entry name" value="PROKAR_LIPOPROTEIN"/>
    <property type="match status" value="1"/>
</dbReference>
<name>A0ABX6YS13_9RHOB</name>